<dbReference type="eggNOG" id="KOG0532">
    <property type="taxonomic scope" value="Eukaryota"/>
</dbReference>
<keyword evidence="3" id="KW-1185">Reference proteome</keyword>
<dbReference type="STRING" id="7209.A0A1I7VW46"/>
<dbReference type="Pfam" id="PF13855">
    <property type="entry name" value="LRR_8"/>
    <property type="match status" value="1"/>
</dbReference>
<evidence type="ECO:0000313" key="3">
    <source>
        <dbReference type="Proteomes" id="UP000095285"/>
    </source>
</evidence>
<dbReference type="InterPro" id="IPR003591">
    <property type="entry name" value="Leu-rich_rpt_typical-subtyp"/>
</dbReference>
<dbReference type="InterPro" id="IPR050216">
    <property type="entry name" value="LRR_domain-containing"/>
</dbReference>
<dbReference type="Proteomes" id="UP000095285">
    <property type="component" value="Unassembled WGS sequence"/>
</dbReference>
<proteinExistence type="predicted"/>
<name>A0A1I7VW46_LOALO</name>
<dbReference type="PANTHER" id="PTHR48051:SF21">
    <property type="entry name" value="CALPONIN-HOMOLOGY (CH) DOMAIN-CONTAINING PROTEIN"/>
    <property type="match status" value="1"/>
</dbReference>
<dbReference type="PANTHER" id="PTHR48051">
    <property type="match status" value="1"/>
</dbReference>
<evidence type="ECO:0000313" key="4">
    <source>
        <dbReference type="WBParaSite" id="EN70_6920"/>
    </source>
</evidence>
<evidence type="ECO:0000256" key="2">
    <source>
        <dbReference type="ARBA" id="ARBA00022737"/>
    </source>
</evidence>
<organism evidence="3 4">
    <name type="scientific">Loa loa</name>
    <name type="common">Eye worm</name>
    <name type="synonym">Filaria loa</name>
    <dbReference type="NCBI Taxonomy" id="7209"/>
    <lineage>
        <taxon>Eukaryota</taxon>
        <taxon>Metazoa</taxon>
        <taxon>Ecdysozoa</taxon>
        <taxon>Nematoda</taxon>
        <taxon>Chromadorea</taxon>
        <taxon>Rhabditida</taxon>
        <taxon>Spirurina</taxon>
        <taxon>Spiruromorpha</taxon>
        <taxon>Filarioidea</taxon>
        <taxon>Onchocercidae</taxon>
        <taxon>Loa</taxon>
    </lineage>
</organism>
<dbReference type="Gene3D" id="3.80.10.10">
    <property type="entry name" value="Ribonuclease Inhibitor"/>
    <property type="match status" value="1"/>
</dbReference>
<dbReference type="AlphaFoldDB" id="A0A1I7VW46"/>
<protein>
    <submittedName>
        <fullName evidence="4">Leucine Rich Repeat family protein</fullName>
    </submittedName>
</protein>
<dbReference type="InterPro" id="IPR032675">
    <property type="entry name" value="LRR_dom_sf"/>
</dbReference>
<accession>A0A1I7VW46</accession>
<sequence>MNIPSALFSIPLQILLLTGNRLEYIPREIRQLSNSLRELDASCNKLKSLPADIALLKSLRVLNVRDNQLTHLPSEISRLELRVLDISQNKLGELPFDIRYMCTLVDFCIDFNPLTAPPAKLCSKGREHAFKWLRSHAGRTIDNATKAYSHTFKRPLTINATLRRGQNIESIGDGRRFERRSRATRFNTVGGSDSGYASTTDENRYSREFQPQVGCLFNINEANQLHHHHYHQQQRQEQQQQLLSSNWEAIVAINGLESKDNSAENSNGDLLKEVMHAYAQKVQF</sequence>
<dbReference type="WBParaSite" id="EN70_6920">
    <property type="protein sequence ID" value="EN70_6920"/>
    <property type="gene ID" value="EN70_6920"/>
</dbReference>
<dbReference type="SUPFAM" id="SSF52058">
    <property type="entry name" value="L domain-like"/>
    <property type="match status" value="1"/>
</dbReference>
<dbReference type="SMART" id="SM00364">
    <property type="entry name" value="LRR_BAC"/>
    <property type="match status" value="2"/>
</dbReference>
<evidence type="ECO:0000256" key="1">
    <source>
        <dbReference type="ARBA" id="ARBA00022614"/>
    </source>
</evidence>
<reference evidence="4" key="2">
    <citation type="submission" date="2016-11" db="UniProtKB">
        <authorList>
            <consortium name="WormBaseParasite"/>
        </authorList>
    </citation>
    <scope>IDENTIFICATION</scope>
</reference>
<keyword evidence="2" id="KW-0677">Repeat</keyword>
<reference evidence="3" key="1">
    <citation type="submission" date="2012-04" db="EMBL/GenBank/DDBJ databases">
        <title>The Genome Sequence of Loa loa.</title>
        <authorList>
            <consortium name="The Broad Institute Genome Sequencing Platform"/>
            <consortium name="Broad Institute Genome Sequencing Center for Infectious Disease"/>
            <person name="Nutman T.B."/>
            <person name="Fink D.L."/>
            <person name="Russ C."/>
            <person name="Young S."/>
            <person name="Zeng Q."/>
            <person name="Gargeya S."/>
            <person name="Alvarado L."/>
            <person name="Berlin A."/>
            <person name="Chapman S.B."/>
            <person name="Chen Z."/>
            <person name="Freedman E."/>
            <person name="Gellesch M."/>
            <person name="Goldberg J."/>
            <person name="Griggs A."/>
            <person name="Gujja S."/>
            <person name="Heilman E.R."/>
            <person name="Heiman D."/>
            <person name="Howarth C."/>
            <person name="Mehta T."/>
            <person name="Neiman D."/>
            <person name="Pearson M."/>
            <person name="Roberts A."/>
            <person name="Saif S."/>
            <person name="Shea T."/>
            <person name="Shenoy N."/>
            <person name="Sisk P."/>
            <person name="Stolte C."/>
            <person name="Sykes S."/>
            <person name="White J."/>
            <person name="Yandava C."/>
            <person name="Haas B."/>
            <person name="Henn M.R."/>
            <person name="Nusbaum C."/>
            <person name="Birren B."/>
        </authorList>
    </citation>
    <scope>NUCLEOTIDE SEQUENCE [LARGE SCALE GENOMIC DNA]</scope>
</reference>
<keyword evidence="1" id="KW-0433">Leucine-rich repeat</keyword>
<dbReference type="SMART" id="SM00369">
    <property type="entry name" value="LRR_TYP"/>
    <property type="match status" value="3"/>
</dbReference>
<dbReference type="InterPro" id="IPR001611">
    <property type="entry name" value="Leu-rich_rpt"/>
</dbReference>
<dbReference type="GO" id="GO:0005737">
    <property type="term" value="C:cytoplasm"/>
    <property type="evidence" value="ECO:0007669"/>
    <property type="project" value="TreeGrafter"/>
</dbReference>
<dbReference type="PROSITE" id="PS51450">
    <property type="entry name" value="LRR"/>
    <property type="match status" value="2"/>
</dbReference>